<dbReference type="PANTHER" id="PTHR30627:SF24">
    <property type="entry name" value="PENICILLIN-BINDING PROTEIN 4B"/>
    <property type="match status" value="1"/>
</dbReference>
<dbReference type="InterPro" id="IPR036138">
    <property type="entry name" value="PBP_dimer_sf"/>
</dbReference>
<dbReference type="GO" id="GO:0046677">
    <property type="term" value="P:response to antibiotic"/>
    <property type="evidence" value="ECO:0007669"/>
    <property type="project" value="InterPro"/>
</dbReference>
<comment type="subcellular location">
    <subcellularLocation>
        <location evidence="1">Membrane</location>
    </subcellularLocation>
</comment>
<evidence type="ECO:0000259" key="4">
    <source>
        <dbReference type="Pfam" id="PF00905"/>
    </source>
</evidence>
<comment type="caution">
    <text evidence="7">The sequence shown here is derived from an EMBL/GenBank/DDBJ whole genome shotgun (WGS) entry which is preliminary data.</text>
</comment>
<dbReference type="GO" id="GO:0005886">
    <property type="term" value="C:plasma membrane"/>
    <property type="evidence" value="ECO:0007669"/>
    <property type="project" value="TreeGrafter"/>
</dbReference>
<accession>A0A8J3J2B5</accession>
<evidence type="ECO:0000256" key="2">
    <source>
        <dbReference type="ARBA" id="ARBA00007171"/>
    </source>
</evidence>
<dbReference type="Proteomes" id="UP000612808">
    <property type="component" value="Unassembled WGS sequence"/>
</dbReference>
<sequence>MLAAGVALVAVAGLAACGDSKEDAATKALTGFLANWRAGTLQKSAYSGASGATVAAAYKRVAGDLAGVHPTLKPGKVTVKGSKASAPVTVSWPLGGNTWSYPTTVRMVASGDAWKVAWSGSTVNPKLSGDAAITVSRDAAPRGSIVDGDGKPLVSEQPVVYVGVEPDKVKDPAGLTRTLSTALKTDLSDLPGRIRSAPPSSFVDVITLRRNDYEAVRDRIHDLPGVLFREGTLPLAPTRTFGRALLGTVGAVTKEQMEKHPGRYEIGDQAGQSGLQAAYDTRLGGKAGVTVKVGGSDPRVLWQQRPQAGQPLATTLDPTVQKAADAALATEKKHRTALVAIRISTGKVLAVANGPDGGSDDLALTASVPPGSTFKVVSSLAYLRAGVTPQTTVNCPKTVTVGGRKFHNENSFVLGQVPFHTDFAQSCNTAFAGLSSKLGNDTLTKQAAALGVGADWKLGVDVNTGSVPAANSAVDRAAAAFGQGRTTVSPIVMAGISAAVARGHWTQPVLITDPKVTPAADGPALPAADVKDLKGMMREVVTSGTATVLANVPGGPVYGKTGTAEYGSGSEPPSHSWFTGWQGDIAFAAFVEDGGTHENAVAAPLAAKFLKNLNG</sequence>
<dbReference type="Gene3D" id="3.90.1310.10">
    <property type="entry name" value="Penicillin-binding protein 2a (Domain 2)"/>
    <property type="match status" value="1"/>
</dbReference>
<dbReference type="Pfam" id="PF05223">
    <property type="entry name" value="MecA_N"/>
    <property type="match status" value="1"/>
</dbReference>
<dbReference type="GO" id="GO:0071555">
    <property type="term" value="P:cell wall organization"/>
    <property type="evidence" value="ECO:0007669"/>
    <property type="project" value="TreeGrafter"/>
</dbReference>
<keyword evidence="3" id="KW-0472">Membrane</keyword>
<organism evidence="7 8">
    <name type="scientific">Actinocatenispora rupis</name>
    <dbReference type="NCBI Taxonomy" id="519421"/>
    <lineage>
        <taxon>Bacteria</taxon>
        <taxon>Bacillati</taxon>
        <taxon>Actinomycetota</taxon>
        <taxon>Actinomycetes</taxon>
        <taxon>Micromonosporales</taxon>
        <taxon>Micromonosporaceae</taxon>
        <taxon>Actinocatenispora</taxon>
    </lineage>
</organism>
<gene>
    <name evidence="7" type="ORF">Aru02nite_11500</name>
</gene>
<dbReference type="GO" id="GO:0071972">
    <property type="term" value="F:peptidoglycan L,D-transpeptidase activity"/>
    <property type="evidence" value="ECO:0007669"/>
    <property type="project" value="TreeGrafter"/>
</dbReference>
<evidence type="ECO:0000256" key="1">
    <source>
        <dbReference type="ARBA" id="ARBA00004370"/>
    </source>
</evidence>
<dbReference type="AlphaFoldDB" id="A0A8J3J2B5"/>
<evidence type="ECO:0000313" key="8">
    <source>
        <dbReference type="Proteomes" id="UP000612808"/>
    </source>
</evidence>
<reference evidence="7" key="1">
    <citation type="submission" date="2021-01" db="EMBL/GenBank/DDBJ databases">
        <title>Whole genome shotgun sequence of Actinocatenispora rupis NBRC 107355.</title>
        <authorList>
            <person name="Komaki H."/>
            <person name="Tamura T."/>
        </authorList>
    </citation>
    <scope>NUCLEOTIDE SEQUENCE</scope>
    <source>
        <strain evidence="7">NBRC 107355</strain>
    </source>
</reference>
<keyword evidence="8" id="KW-1185">Reference proteome</keyword>
<feature type="domain" description="NTF2-like N-terminal transpeptidase" evidence="6">
    <location>
        <begin position="25"/>
        <end position="130"/>
    </location>
</feature>
<dbReference type="PANTHER" id="PTHR30627">
    <property type="entry name" value="PEPTIDOGLYCAN D,D-TRANSPEPTIDASE"/>
    <property type="match status" value="1"/>
</dbReference>
<name>A0A8J3J2B5_9ACTN</name>
<proteinExistence type="inferred from homology"/>
<dbReference type="GO" id="GO:0008658">
    <property type="term" value="F:penicillin binding"/>
    <property type="evidence" value="ECO:0007669"/>
    <property type="project" value="InterPro"/>
</dbReference>
<dbReference type="InterPro" id="IPR012338">
    <property type="entry name" value="Beta-lactam/transpept-like"/>
</dbReference>
<evidence type="ECO:0000259" key="5">
    <source>
        <dbReference type="Pfam" id="PF03717"/>
    </source>
</evidence>
<dbReference type="Gene3D" id="3.30.1390.30">
    <property type="entry name" value="Penicillin-binding protein 2a, domain 3"/>
    <property type="match status" value="1"/>
</dbReference>
<protein>
    <submittedName>
        <fullName evidence="7">Penicillin-binding protein</fullName>
    </submittedName>
</protein>
<feature type="domain" description="Penicillin-binding protein dimerisation" evidence="5">
    <location>
        <begin position="139"/>
        <end position="292"/>
    </location>
</feature>
<comment type="similarity">
    <text evidence="2">Belongs to the transpeptidase family.</text>
</comment>
<dbReference type="SUPFAM" id="SSF56519">
    <property type="entry name" value="Penicillin binding protein dimerisation domain"/>
    <property type="match status" value="1"/>
</dbReference>
<dbReference type="InterPro" id="IPR050515">
    <property type="entry name" value="Beta-lactam/transpept"/>
</dbReference>
<dbReference type="Pfam" id="PF03717">
    <property type="entry name" value="PBP_dimer"/>
    <property type="match status" value="1"/>
</dbReference>
<evidence type="ECO:0000256" key="3">
    <source>
        <dbReference type="ARBA" id="ARBA00023136"/>
    </source>
</evidence>
<dbReference type="Gene3D" id="3.40.710.10">
    <property type="entry name" value="DD-peptidase/beta-lactamase superfamily"/>
    <property type="match status" value="1"/>
</dbReference>
<feature type="domain" description="Penicillin-binding protein transpeptidase" evidence="4">
    <location>
        <begin position="337"/>
        <end position="610"/>
    </location>
</feature>
<dbReference type="InterPro" id="IPR001460">
    <property type="entry name" value="PCN-bd_Tpept"/>
</dbReference>
<dbReference type="SUPFAM" id="SSF56601">
    <property type="entry name" value="beta-lactamase/transpeptidase-like"/>
    <property type="match status" value="1"/>
</dbReference>
<dbReference type="Pfam" id="PF00905">
    <property type="entry name" value="Transpeptidase"/>
    <property type="match status" value="1"/>
</dbReference>
<evidence type="ECO:0000259" key="6">
    <source>
        <dbReference type="Pfam" id="PF05223"/>
    </source>
</evidence>
<dbReference type="InterPro" id="IPR007887">
    <property type="entry name" value="MecA_N"/>
</dbReference>
<evidence type="ECO:0000313" key="7">
    <source>
        <dbReference type="EMBL" id="GID10261.1"/>
    </source>
</evidence>
<dbReference type="EMBL" id="BOMB01000007">
    <property type="protein sequence ID" value="GID10261.1"/>
    <property type="molecule type" value="Genomic_DNA"/>
</dbReference>
<dbReference type="InterPro" id="IPR005311">
    <property type="entry name" value="PBP_dimer"/>
</dbReference>